<dbReference type="AlphaFoldDB" id="A0A2P7AY47"/>
<sequence>MKIPTHILAPLMLTLFLAACQGSSIDDLSPNGAGTQLPDKLVKSMKAKGMSTTSPVMFRIFKEENVLEVWKRKDNGRYDMVTSYQICKWSGKLGPKFIEGDRQAPEGFYAVRPAQMNPKSSYYLSFNTGFPNALDRTLGRTGANLMVHGACSSSGCYSMTDGQVAQIYAFARDAFKGGQESIQLEAFPFRMTAANMARYRDDPNYAFWKNLKEGYDHFEITKVPPKVDVCEKKYVFNHTSDPNAPIAATSACPPADQPESLKMAYQSYQSSYETAFSSMVGKGRIQPPSRSIQGLTEAKIIADWSARRARGERVTQEPPSLSPQDKDAASKPQVMVRLASAVAADKAKEEREASKRSRMTRMTASAAPMSIPTTTPAPAVQQPASAPQTTAALTSGAPAAAAEQPAPAKKAWWKIIGN</sequence>
<keyword evidence="6 7" id="KW-0961">Cell wall biogenesis/degradation</keyword>
<accession>A0A2P7AY47</accession>
<name>A0A2P7AY47_9HYPH</name>
<feature type="signal peptide" evidence="9">
    <location>
        <begin position="1"/>
        <end position="19"/>
    </location>
</feature>
<dbReference type="GO" id="GO:0008360">
    <property type="term" value="P:regulation of cell shape"/>
    <property type="evidence" value="ECO:0007669"/>
    <property type="project" value="UniProtKB-UniRule"/>
</dbReference>
<dbReference type="GO" id="GO:0004180">
    <property type="term" value="F:carboxypeptidase activity"/>
    <property type="evidence" value="ECO:0007669"/>
    <property type="project" value="UniProtKB-ARBA"/>
</dbReference>
<organism evidence="11 12">
    <name type="scientific">Phyllobacterium sophorae</name>
    <dbReference type="NCBI Taxonomy" id="1520277"/>
    <lineage>
        <taxon>Bacteria</taxon>
        <taxon>Pseudomonadati</taxon>
        <taxon>Pseudomonadota</taxon>
        <taxon>Alphaproteobacteria</taxon>
        <taxon>Hyphomicrobiales</taxon>
        <taxon>Phyllobacteriaceae</taxon>
        <taxon>Phyllobacterium</taxon>
    </lineage>
</organism>
<dbReference type="GO" id="GO:0009252">
    <property type="term" value="P:peptidoglycan biosynthetic process"/>
    <property type="evidence" value="ECO:0007669"/>
    <property type="project" value="UniProtKB-KW"/>
</dbReference>
<feature type="active site" description="Nucleophile" evidence="7">
    <location>
        <position position="156"/>
    </location>
</feature>
<dbReference type="GO" id="GO:0071555">
    <property type="term" value="P:cell wall organization"/>
    <property type="evidence" value="ECO:0007669"/>
    <property type="project" value="UniProtKB-UniRule"/>
</dbReference>
<dbReference type="EMBL" id="PGGM01000016">
    <property type="protein sequence ID" value="PSH59140.1"/>
    <property type="molecule type" value="Genomic_DNA"/>
</dbReference>
<keyword evidence="4 7" id="KW-0133">Cell shape</keyword>
<comment type="pathway">
    <text evidence="1 7">Cell wall biogenesis; peptidoglycan biosynthesis.</text>
</comment>
<proteinExistence type="inferred from homology"/>
<feature type="region of interest" description="Disordered" evidence="8">
    <location>
        <begin position="307"/>
        <end position="411"/>
    </location>
</feature>
<keyword evidence="9" id="KW-0732">Signal</keyword>
<feature type="active site" description="Proton donor/acceptor" evidence="7">
    <location>
        <position position="148"/>
    </location>
</feature>
<feature type="compositionally biased region" description="Low complexity" evidence="8">
    <location>
        <begin position="372"/>
        <end position="411"/>
    </location>
</feature>
<keyword evidence="3" id="KW-0808">Transferase</keyword>
<dbReference type="SUPFAM" id="SSF141523">
    <property type="entry name" value="L,D-transpeptidase catalytic domain-like"/>
    <property type="match status" value="1"/>
</dbReference>
<evidence type="ECO:0000256" key="6">
    <source>
        <dbReference type="ARBA" id="ARBA00023316"/>
    </source>
</evidence>
<evidence type="ECO:0000256" key="4">
    <source>
        <dbReference type="ARBA" id="ARBA00022960"/>
    </source>
</evidence>
<dbReference type="PANTHER" id="PTHR36699">
    <property type="entry name" value="LD-TRANSPEPTIDASE"/>
    <property type="match status" value="1"/>
</dbReference>
<protein>
    <recommendedName>
        <fullName evidence="10">L,D-TPase catalytic domain-containing protein</fullName>
    </recommendedName>
</protein>
<evidence type="ECO:0000256" key="9">
    <source>
        <dbReference type="SAM" id="SignalP"/>
    </source>
</evidence>
<dbReference type="GO" id="GO:0016740">
    <property type="term" value="F:transferase activity"/>
    <property type="evidence" value="ECO:0007669"/>
    <property type="project" value="UniProtKB-KW"/>
</dbReference>
<dbReference type="Proteomes" id="UP000241764">
    <property type="component" value="Unassembled WGS sequence"/>
</dbReference>
<evidence type="ECO:0000259" key="10">
    <source>
        <dbReference type="PROSITE" id="PS52029"/>
    </source>
</evidence>
<keyword evidence="12" id="KW-1185">Reference proteome</keyword>
<dbReference type="PANTHER" id="PTHR36699:SF1">
    <property type="entry name" value="L,D-TRANSPEPTIDASE YAFK-RELATED"/>
    <property type="match status" value="1"/>
</dbReference>
<dbReference type="OrthoDB" id="9809748at2"/>
<dbReference type="InterPro" id="IPR038063">
    <property type="entry name" value="Transpep_catalytic_dom"/>
</dbReference>
<evidence type="ECO:0000256" key="2">
    <source>
        <dbReference type="ARBA" id="ARBA00005992"/>
    </source>
</evidence>
<evidence type="ECO:0000313" key="12">
    <source>
        <dbReference type="Proteomes" id="UP000241764"/>
    </source>
</evidence>
<comment type="caution">
    <text evidence="11">The sequence shown here is derived from an EMBL/GenBank/DDBJ whole genome shotgun (WGS) entry which is preliminary data.</text>
</comment>
<evidence type="ECO:0000256" key="5">
    <source>
        <dbReference type="ARBA" id="ARBA00022984"/>
    </source>
</evidence>
<dbReference type="PROSITE" id="PS52029">
    <property type="entry name" value="LD_TPASE"/>
    <property type="match status" value="1"/>
</dbReference>
<evidence type="ECO:0000256" key="7">
    <source>
        <dbReference type="PROSITE-ProRule" id="PRU01373"/>
    </source>
</evidence>
<keyword evidence="5 7" id="KW-0573">Peptidoglycan synthesis</keyword>
<feature type="chain" id="PRO_5015194100" description="L,D-TPase catalytic domain-containing protein" evidence="9">
    <location>
        <begin position="20"/>
        <end position="418"/>
    </location>
</feature>
<evidence type="ECO:0000256" key="1">
    <source>
        <dbReference type="ARBA" id="ARBA00004752"/>
    </source>
</evidence>
<evidence type="ECO:0000256" key="3">
    <source>
        <dbReference type="ARBA" id="ARBA00022679"/>
    </source>
</evidence>
<dbReference type="InterPro" id="IPR005490">
    <property type="entry name" value="LD_TPept_cat_dom"/>
</dbReference>
<comment type="similarity">
    <text evidence="2">Belongs to the YkuD family.</text>
</comment>
<gene>
    <name evidence="11" type="ORF">CU103_26210</name>
</gene>
<feature type="domain" description="L,D-TPase catalytic" evidence="10">
    <location>
        <begin position="56"/>
        <end position="187"/>
    </location>
</feature>
<reference evidence="12" key="1">
    <citation type="submission" date="2017-11" db="EMBL/GenBank/DDBJ databases">
        <authorList>
            <person name="Kuznetsova I."/>
            <person name="Sazanova A."/>
            <person name="Chirak E."/>
            <person name="Safronova V."/>
            <person name="Willems A."/>
        </authorList>
    </citation>
    <scope>NUCLEOTIDE SEQUENCE [LARGE SCALE GENOMIC DNA]</scope>
    <source>
        <strain evidence="12">CCBAU 03422</strain>
    </source>
</reference>
<dbReference type="PROSITE" id="PS51257">
    <property type="entry name" value="PROKAR_LIPOPROTEIN"/>
    <property type="match status" value="1"/>
</dbReference>
<evidence type="ECO:0000256" key="8">
    <source>
        <dbReference type="SAM" id="MobiDB-lite"/>
    </source>
</evidence>
<evidence type="ECO:0000313" key="11">
    <source>
        <dbReference type="EMBL" id="PSH59140.1"/>
    </source>
</evidence>
<dbReference type="RefSeq" id="WP_106666968.1">
    <property type="nucleotide sequence ID" value="NZ_PGGM01000016.1"/>
</dbReference>
<feature type="compositionally biased region" description="Basic and acidic residues" evidence="8">
    <location>
        <begin position="345"/>
        <end position="355"/>
    </location>
</feature>